<keyword evidence="2" id="KW-1185">Reference proteome</keyword>
<evidence type="ECO:0000313" key="2">
    <source>
        <dbReference type="Proteomes" id="UP001651880"/>
    </source>
</evidence>
<sequence length="100" mass="11321">MTGTIICPICKGNKFAAKFQASYVYSYSIDANAPGSENEDEFLPFLFDNRKKIDSEEYLECLQCQNRFPCHFNEGTKGVSLTILQKAIRSDHTIDPEFLG</sequence>
<organism evidence="1 2">
    <name type="scientific">Lutispora saccharofermentans</name>
    <dbReference type="NCBI Taxonomy" id="3024236"/>
    <lineage>
        <taxon>Bacteria</taxon>
        <taxon>Bacillati</taxon>
        <taxon>Bacillota</taxon>
        <taxon>Clostridia</taxon>
        <taxon>Lutisporales</taxon>
        <taxon>Lutisporaceae</taxon>
        <taxon>Lutispora</taxon>
    </lineage>
</organism>
<protein>
    <submittedName>
        <fullName evidence="1">Uncharacterized protein</fullName>
    </submittedName>
</protein>
<comment type="caution">
    <text evidence="1">The sequence shown here is derived from an EMBL/GenBank/DDBJ whole genome shotgun (WGS) entry which is preliminary data.</text>
</comment>
<dbReference type="Proteomes" id="UP001651880">
    <property type="component" value="Unassembled WGS sequence"/>
</dbReference>
<proteinExistence type="predicted"/>
<gene>
    <name evidence="1" type="ORF">LJD61_01640</name>
</gene>
<dbReference type="EMBL" id="JAJEKE010000001">
    <property type="protein sequence ID" value="MCQ1528253.1"/>
    <property type="molecule type" value="Genomic_DNA"/>
</dbReference>
<accession>A0ABT1NAH3</accession>
<reference evidence="1 2" key="1">
    <citation type="submission" date="2021-10" db="EMBL/GenBank/DDBJ databases">
        <title>Lutispora strain m25 sp. nov., a thermophilic, non-spore-forming bacterium isolated from a lab-scale methanogenic bioreactor digesting anaerobic sludge.</title>
        <authorList>
            <person name="El Houari A."/>
            <person name="Mcdonald J."/>
        </authorList>
    </citation>
    <scope>NUCLEOTIDE SEQUENCE [LARGE SCALE GENOMIC DNA]</scope>
    <source>
        <strain evidence="2">m25</strain>
    </source>
</reference>
<dbReference type="RefSeq" id="WP_255225745.1">
    <property type="nucleotide sequence ID" value="NZ_JAJEKE010000001.1"/>
</dbReference>
<name>A0ABT1NAH3_9FIRM</name>
<evidence type="ECO:0000313" key="1">
    <source>
        <dbReference type="EMBL" id="MCQ1528253.1"/>
    </source>
</evidence>